<evidence type="ECO:0000256" key="5">
    <source>
        <dbReference type="ARBA" id="ARBA00023004"/>
    </source>
</evidence>
<dbReference type="PATRIC" id="fig|1603606.3.peg.1169"/>
<dbReference type="Gene3D" id="3.20.20.70">
    <property type="entry name" value="Aldolase class I"/>
    <property type="match status" value="2"/>
</dbReference>
<proteinExistence type="predicted"/>
<evidence type="ECO:0000256" key="4">
    <source>
        <dbReference type="ARBA" id="ARBA00022723"/>
    </source>
</evidence>
<keyword evidence="2" id="KW-0004">4Fe-4S</keyword>
<keyword evidence="4" id="KW-0479">Metal-binding</keyword>
<dbReference type="InterPro" id="IPR007197">
    <property type="entry name" value="rSAM"/>
</dbReference>
<dbReference type="GO" id="GO:0051536">
    <property type="term" value="F:iron-sulfur cluster binding"/>
    <property type="evidence" value="ECO:0007669"/>
    <property type="project" value="UniProtKB-KW"/>
</dbReference>
<reference evidence="8 9" key="1">
    <citation type="submission" date="2015-07" db="EMBL/GenBank/DDBJ databases">
        <title>Isolation and Genomic Characterization of a Novel Halophilic Metal-Reducing Deltaproteobacterium from the Deep Subsurface.</title>
        <authorList>
            <person name="Badalamenti J.P."/>
            <person name="Summers Z.M."/>
            <person name="Gralnick J.A."/>
            <person name="Bond D.R."/>
        </authorList>
    </citation>
    <scope>NUCLEOTIDE SEQUENCE [LARGE SCALE GENOMIC DNA]</scope>
    <source>
        <strain evidence="8 9">WTL</strain>
    </source>
</reference>
<dbReference type="Pfam" id="PF13186">
    <property type="entry name" value="SPASM"/>
    <property type="match status" value="1"/>
</dbReference>
<name>A0A0M3QF99_9BACT</name>
<dbReference type="InterPro" id="IPR058240">
    <property type="entry name" value="rSAM_sf"/>
</dbReference>
<dbReference type="CDD" id="cd21121">
    <property type="entry name" value="SPASM_Cmo-like"/>
    <property type="match status" value="1"/>
</dbReference>
<dbReference type="PANTHER" id="PTHR11228">
    <property type="entry name" value="RADICAL SAM DOMAIN PROTEIN"/>
    <property type="match status" value="1"/>
</dbReference>
<dbReference type="KEGG" id="des:DSOUD_1064"/>
<dbReference type="AlphaFoldDB" id="A0A0M3QF99"/>
<keyword evidence="5" id="KW-0408">Iron</keyword>
<accession>A0A0M3QF99</accession>
<dbReference type="STRING" id="1603606.DSOUD_1064"/>
<keyword evidence="6" id="KW-0411">Iron-sulfur</keyword>
<evidence type="ECO:0000313" key="8">
    <source>
        <dbReference type="EMBL" id="ALC15849.1"/>
    </source>
</evidence>
<dbReference type="InterPro" id="IPR006638">
    <property type="entry name" value="Elp3/MiaA/NifB-like_rSAM"/>
</dbReference>
<dbReference type="SFLD" id="SFLDS00029">
    <property type="entry name" value="Radical_SAM"/>
    <property type="match status" value="1"/>
</dbReference>
<dbReference type="InterPro" id="IPR027586">
    <property type="entry name" value="rSAM_metal_mat"/>
</dbReference>
<dbReference type="SMART" id="SM00729">
    <property type="entry name" value="Elp3"/>
    <property type="match status" value="1"/>
</dbReference>
<dbReference type="Pfam" id="PF04055">
    <property type="entry name" value="Radical_SAM"/>
    <property type="match status" value="1"/>
</dbReference>
<dbReference type="InterPro" id="IPR023885">
    <property type="entry name" value="4Fe4S-binding_SPASM_dom"/>
</dbReference>
<dbReference type="PANTHER" id="PTHR11228:SF7">
    <property type="entry name" value="PQQA PEPTIDE CYCLASE"/>
    <property type="match status" value="1"/>
</dbReference>
<evidence type="ECO:0000313" key="9">
    <source>
        <dbReference type="Proteomes" id="UP000057158"/>
    </source>
</evidence>
<evidence type="ECO:0000256" key="2">
    <source>
        <dbReference type="ARBA" id="ARBA00022485"/>
    </source>
</evidence>
<evidence type="ECO:0000256" key="3">
    <source>
        <dbReference type="ARBA" id="ARBA00022691"/>
    </source>
</evidence>
<dbReference type="SUPFAM" id="SSF102114">
    <property type="entry name" value="Radical SAM enzymes"/>
    <property type="match status" value="1"/>
</dbReference>
<dbReference type="SFLD" id="SFLDG01387">
    <property type="entry name" value="BtrN-like_SPASM_domain_contain"/>
    <property type="match status" value="1"/>
</dbReference>
<dbReference type="CDD" id="cd01335">
    <property type="entry name" value="Radical_SAM"/>
    <property type="match status" value="1"/>
</dbReference>
<keyword evidence="3" id="KW-0949">S-adenosyl-L-methionine</keyword>
<evidence type="ECO:0000256" key="6">
    <source>
        <dbReference type="ARBA" id="ARBA00023014"/>
    </source>
</evidence>
<dbReference type="SFLD" id="SFLDG01067">
    <property type="entry name" value="SPASM/twitch_domain_containing"/>
    <property type="match status" value="1"/>
</dbReference>
<feature type="domain" description="Radical SAM core" evidence="7">
    <location>
        <begin position="18"/>
        <end position="243"/>
    </location>
</feature>
<dbReference type="InterPro" id="IPR013785">
    <property type="entry name" value="Aldolase_TIM"/>
</dbReference>
<dbReference type="InterPro" id="IPR034391">
    <property type="entry name" value="AdoMet-like_SPASM_containing"/>
</dbReference>
<dbReference type="OrthoDB" id="9772409at2"/>
<dbReference type="InterPro" id="IPR050377">
    <property type="entry name" value="Radical_SAM_PqqE_MftC-like"/>
</dbReference>
<dbReference type="EMBL" id="CP010802">
    <property type="protein sequence ID" value="ALC15849.1"/>
    <property type="molecule type" value="Genomic_DNA"/>
</dbReference>
<sequence>MSQTPTIQKKRIELPHQAPFPRKLFVETTTRCNMTCPMCVKQTEHSTIVNGHMTQETFAALTPAFAGLEALILNGVGESLLHPRLETFIAEARSAMPDSGWIGFQSNGLLLDEKKACALAEAGLDRICISLDAVSPEIFRRLREGGEIGAVARAFSALRSAKKNIPGSRLRGGVECVVMQDNLHQLPEVLRYAARQGAQFAIVSQLIPYAAGQQDQIAYGTDTDAAVELFERWRAEGERQGIDLRTVSLGSWGISGIGDPRVSALVEGMKSEARKKEIFLNVKEIRDRLGREENSEELAEVFAEARAIADKLGMELFLPAPRPQQERRCAFVEEGGAFVSWNGEVHPCYNLWHGYRCYLNGWERTVRPQVFGDLGHQSLAEIWNAPDFRRFRDNVLRYDHSNCISCTVAPCDYVEDEVFQQDCYLKTEPCGTCLWSMGILQCLQ</sequence>
<comment type="cofactor">
    <cofactor evidence="1">
        <name>[4Fe-4S] cluster</name>
        <dbReference type="ChEBI" id="CHEBI:49883"/>
    </cofactor>
</comment>
<gene>
    <name evidence="8" type="ORF">DSOUD_1064</name>
</gene>
<dbReference type="RefSeq" id="WP_053550010.1">
    <property type="nucleotide sequence ID" value="NZ_CP010802.1"/>
</dbReference>
<keyword evidence="9" id="KW-1185">Reference proteome</keyword>
<dbReference type="GO" id="GO:0003824">
    <property type="term" value="F:catalytic activity"/>
    <property type="evidence" value="ECO:0007669"/>
    <property type="project" value="InterPro"/>
</dbReference>
<dbReference type="GO" id="GO:0046872">
    <property type="term" value="F:metal ion binding"/>
    <property type="evidence" value="ECO:0007669"/>
    <property type="project" value="UniProtKB-KW"/>
</dbReference>
<evidence type="ECO:0000256" key="1">
    <source>
        <dbReference type="ARBA" id="ARBA00001966"/>
    </source>
</evidence>
<dbReference type="PROSITE" id="PS51918">
    <property type="entry name" value="RADICAL_SAM"/>
    <property type="match status" value="1"/>
</dbReference>
<dbReference type="Proteomes" id="UP000057158">
    <property type="component" value="Chromosome"/>
</dbReference>
<protein>
    <submittedName>
        <fullName evidence="8">Putative metalloenzyme radical SAM/SPASM domain maturase</fullName>
    </submittedName>
</protein>
<dbReference type="NCBIfam" id="TIGR04311">
    <property type="entry name" value="rSAM_Geo_metal"/>
    <property type="match status" value="1"/>
</dbReference>
<organism evidence="8 9">
    <name type="scientific">Desulfuromonas soudanensis</name>
    <dbReference type="NCBI Taxonomy" id="1603606"/>
    <lineage>
        <taxon>Bacteria</taxon>
        <taxon>Pseudomonadati</taxon>
        <taxon>Thermodesulfobacteriota</taxon>
        <taxon>Desulfuromonadia</taxon>
        <taxon>Desulfuromonadales</taxon>
        <taxon>Desulfuromonadaceae</taxon>
        <taxon>Desulfuromonas</taxon>
    </lineage>
</organism>
<evidence type="ECO:0000259" key="7">
    <source>
        <dbReference type="PROSITE" id="PS51918"/>
    </source>
</evidence>